<comment type="catalytic activity">
    <reaction evidence="5">
        <text>O-phospho-L-threonyl-[protein] + H2O = L-threonyl-[protein] + phosphate</text>
        <dbReference type="Rhea" id="RHEA:47004"/>
        <dbReference type="Rhea" id="RHEA-COMP:11060"/>
        <dbReference type="Rhea" id="RHEA-COMP:11605"/>
        <dbReference type="ChEBI" id="CHEBI:15377"/>
        <dbReference type="ChEBI" id="CHEBI:30013"/>
        <dbReference type="ChEBI" id="CHEBI:43474"/>
        <dbReference type="ChEBI" id="CHEBI:61977"/>
        <dbReference type="EC" id="3.1.3.16"/>
    </reaction>
</comment>
<evidence type="ECO:0008006" key="10">
    <source>
        <dbReference type="Google" id="ProtNLM"/>
    </source>
</evidence>
<dbReference type="GO" id="GO:0007165">
    <property type="term" value="P:signal transduction"/>
    <property type="evidence" value="ECO:0007669"/>
    <property type="project" value="TreeGrafter"/>
</dbReference>
<evidence type="ECO:0000256" key="1">
    <source>
        <dbReference type="ARBA" id="ARBA00008601"/>
    </source>
</evidence>
<dbReference type="GO" id="GO:0005829">
    <property type="term" value="C:cytosol"/>
    <property type="evidence" value="ECO:0007669"/>
    <property type="project" value="TreeGrafter"/>
</dbReference>
<dbReference type="InterPro" id="IPR029021">
    <property type="entry name" value="Prot-tyrosine_phosphatase-like"/>
</dbReference>
<dbReference type="AlphaFoldDB" id="A0AAU9IGU8"/>
<accession>A0AAU9IGU8</accession>
<evidence type="ECO:0000256" key="2">
    <source>
        <dbReference type="ARBA" id="ARBA00022801"/>
    </source>
</evidence>
<dbReference type="EMBL" id="CAJZBQ010000011">
    <property type="protein sequence ID" value="CAG9313697.1"/>
    <property type="molecule type" value="Genomic_DNA"/>
</dbReference>
<feature type="domain" description="Tyrosine specific protein phosphatases" evidence="7">
    <location>
        <begin position="80"/>
        <end position="137"/>
    </location>
</feature>
<keyword evidence="2" id="KW-0378">Hydrolase</keyword>
<evidence type="ECO:0000313" key="9">
    <source>
        <dbReference type="Proteomes" id="UP001162131"/>
    </source>
</evidence>
<dbReference type="PROSITE" id="PS50056">
    <property type="entry name" value="TYR_PHOSPHATASE_2"/>
    <property type="match status" value="1"/>
</dbReference>
<protein>
    <recommendedName>
        <fullName evidence="10">Dual specificity protein phosphatase</fullName>
    </recommendedName>
</protein>
<comment type="catalytic activity">
    <reaction evidence="4">
        <text>O-phospho-L-seryl-[protein] + H2O = L-seryl-[protein] + phosphate</text>
        <dbReference type="Rhea" id="RHEA:20629"/>
        <dbReference type="Rhea" id="RHEA-COMP:9863"/>
        <dbReference type="Rhea" id="RHEA-COMP:11604"/>
        <dbReference type="ChEBI" id="CHEBI:15377"/>
        <dbReference type="ChEBI" id="CHEBI:29999"/>
        <dbReference type="ChEBI" id="CHEBI:43474"/>
        <dbReference type="ChEBI" id="CHEBI:83421"/>
        <dbReference type="EC" id="3.1.3.16"/>
    </reaction>
</comment>
<evidence type="ECO:0000256" key="3">
    <source>
        <dbReference type="ARBA" id="ARBA00022912"/>
    </source>
</evidence>
<evidence type="ECO:0000313" key="8">
    <source>
        <dbReference type="EMBL" id="CAG9313697.1"/>
    </source>
</evidence>
<dbReference type="InterPro" id="IPR000340">
    <property type="entry name" value="Dual-sp_phosphatase_cat-dom"/>
</dbReference>
<dbReference type="GO" id="GO:0004722">
    <property type="term" value="F:protein serine/threonine phosphatase activity"/>
    <property type="evidence" value="ECO:0007669"/>
    <property type="project" value="UniProtKB-EC"/>
</dbReference>
<name>A0AAU9IGU8_9CILI</name>
<dbReference type="CDD" id="cd14498">
    <property type="entry name" value="DSP"/>
    <property type="match status" value="1"/>
</dbReference>
<dbReference type="GO" id="GO:0004725">
    <property type="term" value="F:protein tyrosine phosphatase activity"/>
    <property type="evidence" value="ECO:0007669"/>
    <property type="project" value="TreeGrafter"/>
</dbReference>
<organism evidence="8 9">
    <name type="scientific">Blepharisma stoltei</name>
    <dbReference type="NCBI Taxonomy" id="1481888"/>
    <lineage>
        <taxon>Eukaryota</taxon>
        <taxon>Sar</taxon>
        <taxon>Alveolata</taxon>
        <taxon>Ciliophora</taxon>
        <taxon>Postciliodesmatophora</taxon>
        <taxon>Heterotrichea</taxon>
        <taxon>Heterotrichida</taxon>
        <taxon>Blepharismidae</taxon>
        <taxon>Blepharisma</taxon>
    </lineage>
</organism>
<dbReference type="PROSITE" id="PS50054">
    <property type="entry name" value="TYR_PHOSPHATASE_DUAL"/>
    <property type="match status" value="1"/>
</dbReference>
<dbReference type="InterPro" id="IPR000387">
    <property type="entry name" value="Tyr_Pase_dom"/>
</dbReference>
<feature type="domain" description="Tyrosine-protein phosphatase" evidence="6">
    <location>
        <begin position="16"/>
        <end position="159"/>
    </location>
</feature>
<dbReference type="SMART" id="SM00195">
    <property type="entry name" value="DSPc"/>
    <property type="match status" value="1"/>
</dbReference>
<dbReference type="SUPFAM" id="SSF52799">
    <property type="entry name" value="(Phosphotyrosine protein) phosphatases II"/>
    <property type="match status" value="1"/>
</dbReference>
<dbReference type="PANTHER" id="PTHR45948:SF2">
    <property type="entry name" value="DUAL SPECIFICITY PROTEIN PHOSPHATASE"/>
    <property type="match status" value="1"/>
</dbReference>
<proteinExistence type="inferred from homology"/>
<dbReference type="PANTHER" id="PTHR45948">
    <property type="entry name" value="DUAL SPECIFICITY PROTEIN PHOSPHATASE DDB_G0269404-RELATED"/>
    <property type="match status" value="1"/>
</dbReference>
<evidence type="ECO:0000259" key="7">
    <source>
        <dbReference type="PROSITE" id="PS50056"/>
    </source>
</evidence>
<evidence type="ECO:0000256" key="5">
    <source>
        <dbReference type="ARBA" id="ARBA00048336"/>
    </source>
</evidence>
<keyword evidence="9" id="KW-1185">Reference proteome</keyword>
<comment type="similarity">
    <text evidence="1">Belongs to the protein-tyrosine phosphatase family. Non-receptor class dual specificity subfamily.</text>
</comment>
<dbReference type="Gene3D" id="3.90.190.10">
    <property type="entry name" value="Protein tyrosine phosphatase superfamily"/>
    <property type="match status" value="1"/>
</dbReference>
<keyword evidence="3" id="KW-0904">Protein phosphatase</keyword>
<evidence type="ECO:0000259" key="6">
    <source>
        <dbReference type="PROSITE" id="PS50054"/>
    </source>
</evidence>
<gene>
    <name evidence="8" type="ORF">BSTOLATCC_MIC9502</name>
</gene>
<evidence type="ECO:0000256" key="4">
    <source>
        <dbReference type="ARBA" id="ARBA00047761"/>
    </source>
</evidence>
<dbReference type="InterPro" id="IPR016130">
    <property type="entry name" value="Tyr_Pase_AS"/>
</dbReference>
<sequence>MMDDFEFEEFMSHVETPMHEIEPNLYLGSLMAGGNEQFLREYSIKYIVQALDCSSDSPQFDGITYHFIAIEDSPMEDISKHLPGALRFIHQHLLEGEKVLVHCQAGVSRSASIVIAYLMGKYLINFAQASNVVLQKRKCIFPNLGFQKQLREIGEERLNLFLR</sequence>
<comment type="caution">
    <text evidence="8">The sequence shown here is derived from an EMBL/GenBank/DDBJ whole genome shotgun (WGS) entry which is preliminary data.</text>
</comment>
<reference evidence="8" key="1">
    <citation type="submission" date="2021-09" db="EMBL/GenBank/DDBJ databases">
        <authorList>
            <consortium name="AG Swart"/>
            <person name="Singh M."/>
            <person name="Singh A."/>
            <person name="Seah K."/>
            <person name="Emmerich C."/>
        </authorList>
    </citation>
    <scope>NUCLEOTIDE SEQUENCE</scope>
    <source>
        <strain evidence="8">ATCC30299</strain>
    </source>
</reference>
<dbReference type="Pfam" id="PF00782">
    <property type="entry name" value="DSPc"/>
    <property type="match status" value="1"/>
</dbReference>
<dbReference type="Proteomes" id="UP001162131">
    <property type="component" value="Unassembled WGS sequence"/>
</dbReference>
<dbReference type="PROSITE" id="PS00383">
    <property type="entry name" value="TYR_PHOSPHATASE_1"/>
    <property type="match status" value="1"/>
</dbReference>
<dbReference type="InterPro" id="IPR020422">
    <property type="entry name" value="TYR_PHOSPHATASE_DUAL_dom"/>
</dbReference>